<evidence type="ECO:0000313" key="8">
    <source>
        <dbReference type="Proteomes" id="UP001140094"/>
    </source>
</evidence>
<keyword evidence="4" id="KW-0539">Nucleus</keyword>
<accession>A0A9W8LW25</accession>
<organism evidence="7 8">
    <name type="scientific">Coemansia guatemalensis</name>
    <dbReference type="NCBI Taxonomy" id="2761395"/>
    <lineage>
        <taxon>Eukaryota</taxon>
        <taxon>Fungi</taxon>
        <taxon>Fungi incertae sedis</taxon>
        <taxon>Zoopagomycota</taxon>
        <taxon>Kickxellomycotina</taxon>
        <taxon>Kickxellomycetes</taxon>
        <taxon>Kickxellales</taxon>
        <taxon>Kickxellaceae</taxon>
        <taxon>Coemansia</taxon>
    </lineage>
</organism>
<feature type="region of interest" description="Disordered" evidence="5">
    <location>
        <begin position="204"/>
        <end position="231"/>
    </location>
</feature>
<protein>
    <recommendedName>
        <fullName evidence="6">Velvet domain-containing protein</fullName>
    </recommendedName>
</protein>
<evidence type="ECO:0000256" key="2">
    <source>
        <dbReference type="ARBA" id="ARBA00023015"/>
    </source>
</evidence>
<dbReference type="Pfam" id="PF11754">
    <property type="entry name" value="Velvet"/>
    <property type="match status" value="2"/>
</dbReference>
<sequence length="546" mass="59677">MSHSGGTADDNLQLLCSAATAEATQSLRQPPLPRHQLVIRQQPERSRVGSVSEKMDRRPIDPPPVIQLIVCDPLNPQSRQYTVSPAFFMQVVLLDADGKHTLHHIKGSRASAMAGTMVSPLHTLRDMADTQGAYFVFSDLSVRMEGSFRLRFDLFEIEGDTVYNRASIASDNFFVYSPKRFPGMMESTQLSKLFAEQGLRIRIRTEAGTKKRGKKSAQTDPPSKRARVTTTNDAHSGILQPQCIDGMGMPRYLGAHVSSSSPMPALTRGLVDTSSHANSGLLIFQHEPFPTYGNIDEENKENIPVRVQHNTHLDNILGLGTDHRPLDKRPHEHMYYQNGGATRELKYEDRIDLGLDFDDIAAVALLDSLSNGANRQPPAPSSSSSDLMQLLGTTSYTAGHAPFSSNSSSINCSPLDAIAPVKPVQRFSSLPTKPTDIFGSIFSPSANMGLPLSNYRLSAVRSPGPREGIQLQTENTGTFFDSGSRFHPSLRSSNNDARSVALDGHPSQRIQAPCEPWNGSLSTIGLQLPQVSHMSTSNQGFAKTFG</sequence>
<evidence type="ECO:0000256" key="5">
    <source>
        <dbReference type="SAM" id="MobiDB-lite"/>
    </source>
</evidence>
<dbReference type="PANTHER" id="PTHR33572:SF18">
    <property type="entry name" value="SPORE DEVELOPMENT REGULATOR VOSA"/>
    <property type="match status" value="1"/>
</dbReference>
<proteinExistence type="predicted"/>
<keyword evidence="3" id="KW-0804">Transcription</keyword>
<dbReference type="GO" id="GO:0005634">
    <property type="term" value="C:nucleus"/>
    <property type="evidence" value="ECO:0007669"/>
    <property type="project" value="UniProtKB-SubCell"/>
</dbReference>
<dbReference type="InterPro" id="IPR038491">
    <property type="entry name" value="Velvet_dom_sf"/>
</dbReference>
<dbReference type="InterPro" id="IPR037525">
    <property type="entry name" value="Velvet_dom"/>
</dbReference>
<evidence type="ECO:0000313" key="7">
    <source>
        <dbReference type="EMBL" id="KAJ2809286.1"/>
    </source>
</evidence>
<gene>
    <name evidence="7" type="ORF">H4R20_000189</name>
</gene>
<evidence type="ECO:0000256" key="4">
    <source>
        <dbReference type="ARBA" id="ARBA00023242"/>
    </source>
</evidence>
<evidence type="ECO:0000259" key="6">
    <source>
        <dbReference type="PROSITE" id="PS51821"/>
    </source>
</evidence>
<evidence type="ECO:0000256" key="1">
    <source>
        <dbReference type="ARBA" id="ARBA00004123"/>
    </source>
</evidence>
<evidence type="ECO:0000256" key="3">
    <source>
        <dbReference type="ARBA" id="ARBA00023163"/>
    </source>
</evidence>
<dbReference type="PROSITE" id="PS51821">
    <property type="entry name" value="VELVET"/>
    <property type="match status" value="1"/>
</dbReference>
<dbReference type="OrthoDB" id="5599552at2759"/>
<comment type="subcellular location">
    <subcellularLocation>
        <location evidence="1">Nucleus</location>
    </subcellularLocation>
</comment>
<keyword evidence="2" id="KW-0805">Transcription regulation</keyword>
<reference evidence="7" key="1">
    <citation type="submission" date="2022-07" db="EMBL/GenBank/DDBJ databases">
        <title>Phylogenomic reconstructions and comparative analyses of Kickxellomycotina fungi.</title>
        <authorList>
            <person name="Reynolds N.K."/>
            <person name="Stajich J.E."/>
            <person name="Barry K."/>
            <person name="Grigoriev I.V."/>
            <person name="Crous P."/>
            <person name="Smith M.E."/>
        </authorList>
    </citation>
    <scope>NUCLEOTIDE SEQUENCE</scope>
    <source>
        <strain evidence="7">NRRL 1565</strain>
    </source>
</reference>
<dbReference type="Gene3D" id="2.60.40.3960">
    <property type="entry name" value="Velvet domain"/>
    <property type="match status" value="1"/>
</dbReference>
<dbReference type="Proteomes" id="UP001140094">
    <property type="component" value="Unassembled WGS sequence"/>
</dbReference>
<dbReference type="EMBL" id="JANBUO010000005">
    <property type="protein sequence ID" value="KAJ2809286.1"/>
    <property type="molecule type" value="Genomic_DNA"/>
</dbReference>
<name>A0A9W8LW25_9FUNG</name>
<dbReference type="PANTHER" id="PTHR33572">
    <property type="entry name" value="SPORE DEVELOPMENT REGULATOR VOSA"/>
    <property type="match status" value="1"/>
</dbReference>
<dbReference type="AlphaFoldDB" id="A0A9W8LW25"/>
<dbReference type="InterPro" id="IPR021740">
    <property type="entry name" value="Velvet"/>
</dbReference>
<feature type="domain" description="Velvet" evidence="6">
    <location>
        <begin position="30"/>
        <end position="204"/>
    </location>
</feature>
<keyword evidence="8" id="KW-1185">Reference proteome</keyword>
<comment type="caution">
    <text evidence="7">The sequence shown here is derived from an EMBL/GenBank/DDBJ whole genome shotgun (WGS) entry which is preliminary data.</text>
</comment>